<evidence type="ECO:0000256" key="11">
    <source>
        <dbReference type="ARBA" id="ARBA00075330"/>
    </source>
</evidence>
<dbReference type="PANTHER" id="PTHR45875">
    <property type="entry name" value="METHYLTRANSFERASE N6AMT1"/>
    <property type="match status" value="1"/>
</dbReference>
<comment type="similarity">
    <text evidence="2">Belongs to the eukaryotic/archaeal PrmC-related family.</text>
</comment>
<dbReference type="Proteomes" id="UP000278807">
    <property type="component" value="Unassembled WGS sequence"/>
</dbReference>
<evidence type="ECO:0000256" key="16">
    <source>
        <dbReference type="ARBA" id="ARBA00093667"/>
    </source>
</evidence>
<keyword evidence="5" id="KW-0949">S-adenosyl-L-methionine</keyword>
<evidence type="ECO:0000256" key="2">
    <source>
        <dbReference type="ARBA" id="ARBA00006149"/>
    </source>
</evidence>
<comment type="catalytic activity">
    <reaction evidence="8">
        <text>methylarsonous acid + S-adenosyl-L-methionine = dimethylarsinate + S-adenosyl-L-homocysteine + 2 H(+)</text>
        <dbReference type="Rhea" id="RHEA:11684"/>
        <dbReference type="ChEBI" id="CHEBI:15378"/>
        <dbReference type="ChEBI" id="CHEBI:16223"/>
        <dbReference type="ChEBI" id="CHEBI:17826"/>
        <dbReference type="ChEBI" id="CHEBI:57856"/>
        <dbReference type="ChEBI" id="CHEBI:59789"/>
    </reaction>
</comment>
<keyword evidence="3" id="KW-0489">Methyltransferase</keyword>
<sequence>MMNILTPTPSTDCLSRREFSSVYPPAEDSFLFLDALESDVDFIRNRLKPALSIEVGSGSGIISAFLSKILGRACTYLCIDVSFQACLATKEVFNENNVRLLDSICGNLFSSLRLSSLGFADIVLFNPPYVPTEENELLDAKSTLTAAWAGGPKGRMVIDAFIKQVEPVLSKSGALYILLLRENDPDEVANLIKSVTNGRLSESKCVLQRQCGTEHLFVYRFYYPSVDPEIDMPTRLQSLNLFRALVKYIQSLEHTDQKYLLDRVKMEFRMSNEKNDDEYSEFLYEVRIFNLLSCNFNREERHC</sequence>
<dbReference type="InterPro" id="IPR002052">
    <property type="entry name" value="DNA_methylase_N6_adenine_CS"/>
</dbReference>
<comment type="subunit">
    <text evidence="10">Heterodimer; heterodimerization with TRMT112 is required for S-adenosyl-L-methionine-binding.</text>
</comment>
<dbReference type="AlphaFoldDB" id="A0A0R3SZY8"/>
<dbReference type="Gene3D" id="3.40.50.150">
    <property type="entry name" value="Vaccinia Virus protein VP39"/>
    <property type="match status" value="1"/>
</dbReference>
<dbReference type="WBParaSite" id="HNAJ_0000008501-mRNA-1">
    <property type="protein sequence ID" value="HNAJ_0000008501-mRNA-1"/>
    <property type="gene ID" value="HNAJ_0000008501"/>
</dbReference>
<dbReference type="FunFam" id="3.40.50.150:FF:000077">
    <property type="entry name" value="HemK methyltransferase family member 2"/>
    <property type="match status" value="1"/>
</dbReference>
<evidence type="ECO:0000256" key="13">
    <source>
        <dbReference type="ARBA" id="ARBA00080992"/>
    </source>
</evidence>
<dbReference type="GO" id="GO:0005634">
    <property type="term" value="C:nucleus"/>
    <property type="evidence" value="ECO:0007669"/>
    <property type="project" value="UniProtKB-SubCell"/>
</dbReference>
<dbReference type="CDD" id="cd02440">
    <property type="entry name" value="AdoMet_MTases"/>
    <property type="match status" value="1"/>
</dbReference>
<dbReference type="InterPro" id="IPR052190">
    <property type="entry name" value="Euk-Arch_PrmC-MTase"/>
</dbReference>
<evidence type="ECO:0000256" key="14">
    <source>
        <dbReference type="ARBA" id="ARBA00083337"/>
    </source>
</evidence>
<evidence type="ECO:0000256" key="15">
    <source>
        <dbReference type="ARBA" id="ARBA00093624"/>
    </source>
</evidence>
<comment type="function">
    <text evidence="9">Methyltransferase that can methylate proteins and, to a lower extent, arsenic. Catalytic subunit of a heterodimer with TRMT112, which monomethylates 'Lys-12' of histone H4 (H4K12me1), a modification present at the promoters of numerous genes encoding cell cycle regulators. Catalytic subunit of a heterodimer with TRMT112, which catalyzes N5-methylation of Glu residue of proteins with a Gly-Gln-Xaa-Xaa-Xaa-Arg motif. Methylates ETF1 on 'Gln-185'; ETF1 needs to be complexed to ERF3 in its GTP-bound form to be efficiently methylated. May also play a role in the modulation of arsenic-induced toxicity by mediating the conversion of monomethylarsonous acid (3+) into the less toxic dimethylarsonic acid. It however only plays a limited role in arsenic metabolism compared with AS3MT.</text>
</comment>
<dbReference type="InterPro" id="IPR004557">
    <property type="entry name" value="PrmC-related"/>
</dbReference>
<gene>
    <name evidence="18" type="ORF">HNAJ_LOCUS86</name>
</gene>
<comment type="catalytic activity">
    <reaction evidence="7">
        <text>L-lysyl-[histone] + S-adenosyl-L-methionine = N(6)-methyl-L-lysyl-[histone] + S-adenosyl-L-homocysteine + H(+)</text>
        <dbReference type="Rhea" id="RHEA:10024"/>
        <dbReference type="Rhea" id="RHEA-COMP:9845"/>
        <dbReference type="Rhea" id="RHEA-COMP:9846"/>
        <dbReference type="ChEBI" id="CHEBI:15378"/>
        <dbReference type="ChEBI" id="CHEBI:29969"/>
        <dbReference type="ChEBI" id="CHEBI:57856"/>
        <dbReference type="ChEBI" id="CHEBI:59789"/>
        <dbReference type="ChEBI" id="CHEBI:61929"/>
    </reaction>
    <physiologicalReaction direction="left-to-right" evidence="7">
        <dbReference type="Rhea" id="RHEA:10025"/>
    </physiologicalReaction>
</comment>
<dbReference type="GO" id="GO:0036009">
    <property type="term" value="F:protein-glutamine N-methyltransferase activity"/>
    <property type="evidence" value="ECO:0007669"/>
    <property type="project" value="UniProtKB-ARBA"/>
</dbReference>
<evidence type="ECO:0000256" key="9">
    <source>
        <dbReference type="ARBA" id="ARBA00053180"/>
    </source>
</evidence>
<dbReference type="EMBL" id="UZAE01000018">
    <property type="protein sequence ID" value="VDN95945.1"/>
    <property type="molecule type" value="Genomic_DNA"/>
</dbReference>
<evidence type="ECO:0000256" key="12">
    <source>
        <dbReference type="ARBA" id="ARBA00076540"/>
    </source>
</evidence>
<dbReference type="GO" id="GO:0035657">
    <property type="term" value="C:eRF1 methyltransferase complex"/>
    <property type="evidence" value="ECO:0007669"/>
    <property type="project" value="TreeGrafter"/>
</dbReference>
<dbReference type="Pfam" id="PF05175">
    <property type="entry name" value="MTS"/>
    <property type="match status" value="1"/>
</dbReference>
<keyword evidence="6" id="KW-0539">Nucleus</keyword>
<comment type="subcellular location">
    <subcellularLocation>
        <location evidence="1">Nucleus</location>
    </subcellularLocation>
</comment>
<dbReference type="InterPro" id="IPR007848">
    <property type="entry name" value="Small_mtfrase_dom"/>
</dbReference>
<evidence type="ECO:0000313" key="18">
    <source>
        <dbReference type="EMBL" id="VDN95945.1"/>
    </source>
</evidence>
<evidence type="ECO:0000256" key="10">
    <source>
        <dbReference type="ARBA" id="ARBA00062344"/>
    </source>
</evidence>
<evidence type="ECO:0000256" key="6">
    <source>
        <dbReference type="ARBA" id="ARBA00023242"/>
    </source>
</evidence>
<dbReference type="GO" id="GO:0032259">
    <property type="term" value="P:methylation"/>
    <property type="evidence" value="ECO:0007669"/>
    <property type="project" value="UniProtKB-KW"/>
</dbReference>
<evidence type="ECO:0000256" key="7">
    <source>
        <dbReference type="ARBA" id="ARBA00048619"/>
    </source>
</evidence>
<keyword evidence="19" id="KW-1185">Reference proteome</keyword>
<evidence type="ECO:0000313" key="20">
    <source>
        <dbReference type="WBParaSite" id="HNAJ_0000008501-mRNA-1"/>
    </source>
</evidence>
<feature type="domain" description="Methyltransferase small" evidence="17">
    <location>
        <begin position="53"/>
        <end position="136"/>
    </location>
</feature>
<dbReference type="SUPFAM" id="SSF53335">
    <property type="entry name" value="S-adenosyl-L-methionine-dependent methyltransferases"/>
    <property type="match status" value="1"/>
</dbReference>
<dbReference type="PANTHER" id="PTHR45875:SF1">
    <property type="entry name" value="METHYLTRANSFERASE N6AMT1"/>
    <property type="match status" value="1"/>
</dbReference>
<dbReference type="PROSITE" id="PS00092">
    <property type="entry name" value="N6_MTASE"/>
    <property type="match status" value="1"/>
</dbReference>
<dbReference type="NCBIfam" id="TIGR00537">
    <property type="entry name" value="hemK_rel_arch"/>
    <property type="match status" value="1"/>
</dbReference>
<evidence type="ECO:0000256" key="4">
    <source>
        <dbReference type="ARBA" id="ARBA00022679"/>
    </source>
</evidence>
<evidence type="ECO:0000256" key="1">
    <source>
        <dbReference type="ARBA" id="ARBA00004123"/>
    </source>
</evidence>
<evidence type="ECO:0000256" key="8">
    <source>
        <dbReference type="ARBA" id="ARBA00050903"/>
    </source>
</evidence>
<keyword evidence="4" id="KW-0808">Transferase</keyword>
<reference evidence="20" key="1">
    <citation type="submission" date="2017-02" db="UniProtKB">
        <authorList>
            <consortium name="WormBaseParasite"/>
        </authorList>
    </citation>
    <scope>IDENTIFICATION</scope>
</reference>
<evidence type="ECO:0000256" key="5">
    <source>
        <dbReference type="ARBA" id="ARBA00022691"/>
    </source>
</evidence>
<dbReference type="InterPro" id="IPR029063">
    <property type="entry name" value="SAM-dependent_MTases_sf"/>
</dbReference>
<reference evidence="18 19" key="2">
    <citation type="submission" date="2018-11" db="EMBL/GenBank/DDBJ databases">
        <authorList>
            <consortium name="Pathogen Informatics"/>
        </authorList>
    </citation>
    <scope>NUCLEOTIDE SEQUENCE [LARGE SCALE GENOMIC DNA]</scope>
</reference>
<accession>A0A0R3SZY8</accession>
<dbReference type="GO" id="GO:0003676">
    <property type="term" value="F:nucleic acid binding"/>
    <property type="evidence" value="ECO:0007669"/>
    <property type="project" value="InterPro"/>
</dbReference>
<evidence type="ECO:0000256" key="3">
    <source>
        <dbReference type="ARBA" id="ARBA00022603"/>
    </source>
</evidence>
<name>A0A0R3SZY8_RODNA</name>
<organism evidence="20">
    <name type="scientific">Rodentolepis nana</name>
    <name type="common">Dwarf tapeworm</name>
    <name type="synonym">Hymenolepis nana</name>
    <dbReference type="NCBI Taxonomy" id="102285"/>
    <lineage>
        <taxon>Eukaryota</taxon>
        <taxon>Metazoa</taxon>
        <taxon>Spiralia</taxon>
        <taxon>Lophotrochozoa</taxon>
        <taxon>Platyhelminthes</taxon>
        <taxon>Cestoda</taxon>
        <taxon>Eucestoda</taxon>
        <taxon>Cyclophyllidea</taxon>
        <taxon>Hymenolepididae</taxon>
        <taxon>Rodentolepis</taxon>
    </lineage>
</organism>
<proteinExistence type="inferred from homology"/>
<dbReference type="OrthoDB" id="406152at2759"/>
<evidence type="ECO:0000313" key="19">
    <source>
        <dbReference type="Proteomes" id="UP000278807"/>
    </source>
</evidence>
<protein>
    <recommendedName>
        <fullName evidence="15">Methyltransferase HEMK2</fullName>
    </recommendedName>
    <alternativeName>
        <fullName evidence="14">HemK methyltransferase family member 2</fullName>
    </alternativeName>
    <alternativeName>
        <fullName evidence="12">Lysine N-methyltransferase 9</fullName>
    </alternativeName>
    <alternativeName>
        <fullName evidence="11">Methylarsonite methyltransferase N6AMT1</fullName>
    </alternativeName>
    <alternativeName>
        <fullName evidence="16">Methyltransferase N6AMT1</fullName>
    </alternativeName>
    <alternativeName>
        <fullName evidence="13">Protein N(5)-glutamine methyltransferase</fullName>
    </alternativeName>
</protein>
<evidence type="ECO:0000259" key="17">
    <source>
        <dbReference type="Pfam" id="PF05175"/>
    </source>
</evidence>
<dbReference type="STRING" id="102285.A0A0R3SZY8"/>